<protein>
    <recommendedName>
        <fullName evidence="11">Carbohydrate sulfotransferase</fullName>
        <ecNumber evidence="11">2.8.2.-</ecNumber>
    </recommendedName>
</protein>
<evidence type="ECO:0000256" key="7">
    <source>
        <dbReference type="ARBA" id="ARBA00023034"/>
    </source>
</evidence>
<evidence type="ECO:0000256" key="8">
    <source>
        <dbReference type="ARBA" id="ARBA00023136"/>
    </source>
</evidence>
<keyword evidence="10 11" id="KW-0119">Carbohydrate metabolism</keyword>
<evidence type="ECO:0000313" key="13">
    <source>
        <dbReference type="EMBL" id="KAG5832258.1"/>
    </source>
</evidence>
<evidence type="ECO:0000256" key="3">
    <source>
        <dbReference type="ARBA" id="ARBA00022679"/>
    </source>
</evidence>
<dbReference type="GO" id="GO:0016051">
    <property type="term" value="P:carbohydrate biosynthetic process"/>
    <property type="evidence" value="ECO:0007669"/>
    <property type="project" value="InterPro"/>
</dbReference>
<keyword evidence="6 11" id="KW-1133">Transmembrane helix</keyword>
<evidence type="ECO:0000256" key="12">
    <source>
        <dbReference type="SAM" id="MobiDB-lite"/>
    </source>
</evidence>
<evidence type="ECO:0000256" key="2">
    <source>
        <dbReference type="ARBA" id="ARBA00006339"/>
    </source>
</evidence>
<dbReference type="GO" id="GO:0008146">
    <property type="term" value="F:sulfotransferase activity"/>
    <property type="evidence" value="ECO:0007669"/>
    <property type="project" value="InterPro"/>
</dbReference>
<feature type="region of interest" description="Disordered" evidence="12">
    <location>
        <begin position="82"/>
        <end position="124"/>
    </location>
</feature>
<dbReference type="PANTHER" id="PTHR12137:SF4">
    <property type="entry name" value="CARBOHYDRATE SULFOTRANSFERASE 12"/>
    <property type="match status" value="1"/>
</dbReference>
<feature type="transmembrane region" description="Helical" evidence="11">
    <location>
        <begin position="7"/>
        <end position="26"/>
    </location>
</feature>
<evidence type="ECO:0000313" key="14">
    <source>
        <dbReference type="Proteomes" id="UP001044222"/>
    </source>
</evidence>
<feature type="region of interest" description="Disordered" evidence="12">
    <location>
        <begin position="40"/>
        <end position="59"/>
    </location>
</feature>
<gene>
    <name evidence="13" type="ORF">ANANG_G00289180</name>
</gene>
<keyword evidence="7 11" id="KW-0333">Golgi apparatus</keyword>
<keyword evidence="3 11" id="KW-0808">Transferase</keyword>
<evidence type="ECO:0000256" key="11">
    <source>
        <dbReference type="RuleBase" id="RU364020"/>
    </source>
</evidence>
<evidence type="ECO:0000256" key="1">
    <source>
        <dbReference type="ARBA" id="ARBA00004323"/>
    </source>
</evidence>
<organism evidence="13 14">
    <name type="scientific">Anguilla anguilla</name>
    <name type="common">European freshwater eel</name>
    <name type="synonym">Muraena anguilla</name>
    <dbReference type="NCBI Taxonomy" id="7936"/>
    <lineage>
        <taxon>Eukaryota</taxon>
        <taxon>Metazoa</taxon>
        <taxon>Chordata</taxon>
        <taxon>Craniata</taxon>
        <taxon>Vertebrata</taxon>
        <taxon>Euteleostomi</taxon>
        <taxon>Actinopterygii</taxon>
        <taxon>Neopterygii</taxon>
        <taxon>Teleostei</taxon>
        <taxon>Anguilliformes</taxon>
        <taxon>Anguillidae</taxon>
        <taxon>Anguilla</taxon>
    </lineage>
</organism>
<dbReference type="EC" id="2.8.2.-" evidence="11"/>
<feature type="compositionally biased region" description="Basic and acidic residues" evidence="12">
    <location>
        <begin position="105"/>
        <end position="124"/>
    </location>
</feature>
<keyword evidence="8 11" id="KW-0472">Membrane</keyword>
<dbReference type="Proteomes" id="UP001044222">
    <property type="component" value="Chromosome 17"/>
</dbReference>
<evidence type="ECO:0000256" key="9">
    <source>
        <dbReference type="ARBA" id="ARBA00023180"/>
    </source>
</evidence>
<comment type="caution">
    <text evidence="13">The sequence shown here is derived from an EMBL/GenBank/DDBJ whole genome shotgun (WGS) entry which is preliminary data.</text>
</comment>
<evidence type="ECO:0000256" key="6">
    <source>
        <dbReference type="ARBA" id="ARBA00022989"/>
    </source>
</evidence>
<dbReference type="GO" id="GO:0000139">
    <property type="term" value="C:Golgi membrane"/>
    <property type="evidence" value="ECO:0007669"/>
    <property type="project" value="UniProtKB-SubCell"/>
</dbReference>
<keyword evidence="4 11" id="KW-0812">Transmembrane</keyword>
<evidence type="ECO:0000256" key="5">
    <source>
        <dbReference type="ARBA" id="ARBA00022968"/>
    </source>
</evidence>
<dbReference type="EMBL" id="JAFIRN010000017">
    <property type="protein sequence ID" value="KAG5832258.1"/>
    <property type="molecule type" value="Genomic_DNA"/>
</dbReference>
<dbReference type="AlphaFoldDB" id="A0A9D3RJ66"/>
<dbReference type="InterPro" id="IPR005331">
    <property type="entry name" value="Sulfotransferase"/>
</dbReference>
<feature type="compositionally biased region" description="Basic and acidic residues" evidence="12">
    <location>
        <begin position="82"/>
        <end position="91"/>
    </location>
</feature>
<name>A0A9D3RJ66_ANGAN</name>
<dbReference type="PANTHER" id="PTHR12137">
    <property type="entry name" value="CARBOHYDRATE SULFOTRANSFERASE"/>
    <property type="match status" value="1"/>
</dbReference>
<evidence type="ECO:0000256" key="10">
    <source>
        <dbReference type="ARBA" id="ARBA00023277"/>
    </source>
</evidence>
<comment type="subcellular location">
    <subcellularLocation>
        <location evidence="1 11">Golgi apparatus membrane</location>
        <topology evidence="1 11">Single-pass type II membrane protein</topology>
    </subcellularLocation>
</comment>
<reference evidence="13" key="1">
    <citation type="submission" date="2021-01" db="EMBL/GenBank/DDBJ databases">
        <title>A chromosome-scale assembly of European eel, Anguilla anguilla.</title>
        <authorList>
            <person name="Henkel C."/>
            <person name="Jong-Raadsen S.A."/>
            <person name="Dufour S."/>
            <person name="Weltzien F.-A."/>
            <person name="Palstra A.P."/>
            <person name="Pelster B."/>
            <person name="Spaink H.P."/>
            <person name="Van Den Thillart G.E."/>
            <person name="Jansen H."/>
            <person name="Zahm M."/>
            <person name="Klopp C."/>
            <person name="Cedric C."/>
            <person name="Louis A."/>
            <person name="Berthelot C."/>
            <person name="Parey E."/>
            <person name="Roest Crollius H."/>
            <person name="Montfort J."/>
            <person name="Robinson-Rechavi M."/>
            <person name="Bucao C."/>
            <person name="Bouchez O."/>
            <person name="Gislard M."/>
            <person name="Lluch J."/>
            <person name="Milhes M."/>
            <person name="Lampietro C."/>
            <person name="Lopez Roques C."/>
            <person name="Donnadieu C."/>
            <person name="Braasch I."/>
            <person name="Desvignes T."/>
            <person name="Postlethwait J."/>
            <person name="Bobe J."/>
            <person name="Guiguen Y."/>
            <person name="Dirks R."/>
        </authorList>
    </citation>
    <scope>NUCLEOTIDE SEQUENCE</scope>
    <source>
        <strain evidence="13">Tag_6206</strain>
        <tissue evidence="13">Liver</tissue>
    </source>
</reference>
<dbReference type="Pfam" id="PF03567">
    <property type="entry name" value="Sulfotransfer_2"/>
    <property type="match status" value="1"/>
</dbReference>
<keyword evidence="9 11" id="KW-0325">Glycoprotein</keyword>
<keyword evidence="14" id="KW-1185">Reference proteome</keyword>
<accession>A0A9D3RJ66</accession>
<evidence type="ECO:0000256" key="4">
    <source>
        <dbReference type="ARBA" id="ARBA00022692"/>
    </source>
</evidence>
<sequence>MGKSRFFRNGLILGSVFTILLIIIYWDDVGAAHFYLHTTISGPQASRPPPISRSTPKHEAVENSIPLDIDAFLNQFLEGTSEPHQKTRDDNTPAAFGNASTAAGKPEDKDTSEEKRKRQDDRKQLMHDLCSINSTLDFPGKSRTFDDIPSRELDHLIVDDRHGIIYCYVPKVACSHWKRVMIVLSETLLVNGVPYRDPMDVPSEQVHDIKVHLTLNKFWKRYGKFSRHLMNVKLKNYTKFLFVRDPFVRLISAFRNKLEKANEDFYRRFSTVMLKRYGNYSNPPASVVDAFRSGIRPSFSHFIQYLLDPKTQKEKPFNEHWKQVYRLCHPCQINYDFIGKLETVDEDAEHLLRTLQVDNIIHFPPGYRNRTTSSWQRDWFSSIPYESTRKLYKLYEPDFKLFGYSKPEKLLNDL</sequence>
<comment type="similarity">
    <text evidence="2 11">Belongs to the sulfotransferase 2 family.</text>
</comment>
<proteinExistence type="inferred from homology"/>
<dbReference type="GO" id="GO:0030166">
    <property type="term" value="P:proteoglycan biosynthetic process"/>
    <property type="evidence" value="ECO:0007669"/>
    <property type="project" value="TreeGrafter"/>
</dbReference>
<keyword evidence="5 11" id="KW-0735">Signal-anchor</keyword>
<dbReference type="InterPro" id="IPR018011">
    <property type="entry name" value="Carb_sulfotrans_8-10"/>
</dbReference>